<gene>
    <name evidence="1" type="ORF">LCGC14_1237760</name>
</gene>
<comment type="caution">
    <text evidence="1">The sequence shown here is derived from an EMBL/GenBank/DDBJ whole genome shotgun (WGS) entry which is preliminary data.</text>
</comment>
<dbReference type="EMBL" id="LAZR01006661">
    <property type="protein sequence ID" value="KKM90516.1"/>
    <property type="molecule type" value="Genomic_DNA"/>
</dbReference>
<dbReference type="AlphaFoldDB" id="A0A0F9LTT4"/>
<name>A0A0F9LTT4_9ZZZZ</name>
<accession>A0A0F9LTT4</accession>
<proteinExistence type="predicted"/>
<sequence>MDDETRYICGRSDGTLTCVRCRGSHAHRHEHGHCPVVCKRGHSSCEPMSADELILYMEEGV</sequence>
<reference evidence="1" key="1">
    <citation type="journal article" date="2015" name="Nature">
        <title>Complex archaea that bridge the gap between prokaryotes and eukaryotes.</title>
        <authorList>
            <person name="Spang A."/>
            <person name="Saw J.H."/>
            <person name="Jorgensen S.L."/>
            <person name="Zaremba-Niedzwiedzka K."/>
            <person name="Martijn J."/>
            <person name="Lind A.E."/>
            <person name="van Eijk R."/>
            <person name="Schleper C."/>
            <person name="Guy L."/>
            <person name="Ettema T.J."/>
        </authorList>
    </citation>
    <scope>NUCLEOTIDE SEQUENCE</scope>
</reference>
<evidence type="ECO:0000313" key="1">
    <source>
        <dbReference type="EMBL" id="KKM90516.1"/>
    </source>
</evidence>
<protein>
    <submittedName>
        <fullName evidence="1">Uncharacterized protein</fullName>
    </submittedName>
</protein>
<organism evidence="1">
    <name type="scientific">marine sediment metagenome</name>
    <dbReference type="NCBI Taxonomy" id="412755"/>
    <lineage>
        <taxon>unclassified sequences</taxon>
        <taxon>metagenomes</taxon>
        <taxon>ecological metagenomes</taxon>
    </lineage>
</organism>